<evidence type="ECO:0000256" key="7">
    <source>
        <dbReference type="ARBA" id="ARBA00022741"/>
    </source>
</evidence>
<evidence type="ECO:0000256" key="14">
    <source>
        <dbReference type="HAMAP-Rule" id="MF_00046"/>
    </source>
</evidence>
<organism evidence="18 19">
    <name type="scientific">Chitinophaga cymbidii</name>
    <dbReference type="NCBI Taxonomy" id="1096750"/>
    <lineage>
        <taxon>Bacteria</taxon>
        <taxon>Pseudomonadati</taxon>
        <taxon>Bacteroidota</taxon>
        <taxon>Chitinophagia</taxon>
        <taxon>Chitinophagales</taxon>
        <taxon>Chitinophagaceae</taxon>
        <taxon>Chitinophaga</taxon>
    </lineage>
</organism>
<keyword evidence="12 14" id="KW-0961">Cell wall biogenesis/degradation</keyword>
<dbReference type="UniPathway" id="UPA00219"/>
<feature type="domain" description="Mur ligase N-terminal catalytic" evidence="15">
    <location>
        <begin position="9"/>
        <end position="105"/>
    </location>
</feature>
<dbReference type="SUPFAM" id="SSF51984">
    <property type="entry name" value="MurCD N-terminal domain"/>
    <property type="match status" value="1"/>
</dbReference>
<keyword evidence="4 14" id="KW-0963">Cytoplasm</keyword>
<dbReference type="Pfam" id="PF01225">
    <property type="entry name" value="Mur_ligase"/>
    <property type="match status" value="1"/>
</dbReference>
<sequence>MELSKIHRVYFVGIGGIGMSAIARFFHEKGVAVSGYDKTSTQLTQQLEAEGIRIHYTEDLDQIDRSADLVVYTPAIPAAHTELVYYRENGYEVVKRSDVLQEITRELFAITVAGTHGKTTVSTMIAHLLRHTGYGCNAFLGGISSNYGKNFWSSDKQVAVIEADEYDRSFLKLSPDIAILTAMDPDHLDIYGTEAEVETAFIQYTQNIKPNGTLLAKHGLPRGPELKGDNKLTYSLQNNAADIYAANIRMEDGGYEFDVVQQDWMIDKVKLRIGGMHNVENAVSAIGVAHLLGIGSDKIRAAVADFKGIRRRFEYLVKKENAVYIDDYAHHPEELRALITSAKTLFREKKCTVVFQPHLFTRTRDFAEGFGEALSLADEVILLPIYPAREQPIAGVTSEMIAARIEGPVVKIIARDEVPAYLREHPAELLITAGAGDIDLLREPLQTLLNKP</sequence>
<feature type="domain" description="Mur ligase central" evidence="17">
    <location>
        <begin position="112"/>
        <end position="289"/>
    </location>
</feature>
<dbReference type="SUPFAM" id="SSF53244">
    <property type="entry name" value="MurD-like peptide ligases, peptide-binding domain"/>
    <property type="match status" value="1"/>
</dbReference>
<evidence type="ECO:0000259" key="16">
    <source>
        <dbReference type="Pfam" id="PF02875"/>
    </source>
</evidence>
<dbReference type="EMBL" id="BKAU01000002">
    <property type="protein sequence ID" value="GEP95954.1"/>
    <property type="molecule type" value="Genomic_DNA"/>
</dbReference>
<evidence type="ECO:0000313" key="19">
    <source>
        <dbReference type="Proteomes" id="UP000321436"/>
    </source>
</evidence>
<dbReference type="GO" id="GO:0008763">
    <property type="term" value="F:UDP-N-acetylmuramate-L-alanine ligase activity"/>
    <property type="evidence" value="ECO:0007669"/>
    <property type="project" value="UniProtKB-UniRule"/>
</dbReference>
<evidence type="ECO:0000256" key="10">
    <source>
        <dbReference type="ARBA" id="ARBA00022984"/>
    </source>
</evidence>
<evidence type="ECO:0000256" key="12">
    <source>
        <dbReference type="ARBA" id="ARBA00023316"/>
    </source>
</evidence>
<dbReference type="Proteomes" id="UP000321436">
    <property type="component" value="Unassembled WGS sequence"/>
</dbReference>
<dbReference type="NCBIfam" id="TIGR01082">
    <property type="entry name" value="murC"/>
    <property type="match status" value="1"/>
</dbReference>
<dbReference type="InterPro" id="IPR000713">
    <property type="entry name" value="Mur_ligase_N"/>
</dbReference>
<keyword evidence="6 14" id="KW-0132">Cell division</keyword>
<evidence type="ECO:0000256" key="8">
    <source>
        <dbReference type="ARBA" id="ARBA00022840"/>
    </source>
</evidence>
<evidence type="ECO:0000256" key="5">
    <source>
        <dbReference type="ARBA" id="ARBA00022598"/>
    </source>
</evidence>
<dbReference type="GO" id="GO:0009252">
    <property type="term" value="P:peptidoglycan biosynthetic process"/>
    <property type="evidence" value="ECO:0007669"/>
    <property type="project" value="UniProtKB-UniRule"/>
</dbReference>
<dbReference type="OrthoDB" id="9804126at2"/>
<comment type="subcellular location">
    <subcellularLocation>
        <location evidence="1 14">Cytoplasm</location>
    </subcellularLocation>
</comment>
<comment type="caution">
    <text evidence="18">The sequence shown here is derived from an EMBL/GenBank/DDBJ whole genome shotgun (WGS) entry which is preliminary data.</text>
</comment>
<protein>
    <recommendedName>
        <fullName evidence="3 14">UDP-N-acetylmuramate--L-alanine ligase</fullName>
        <ecNumber evidence="3 14">6.3.2.8</ecNumber>
    </recommendedName>
    <alternativeName>
        <fullName evidence="14">UDP-N-acetylmuramoyl-L-alanine synthetase</fullName>
    </alternativeName>
</protein>
<gene>
    <name evidence="14" type="primary">murC</name>
    <name evidence="18" type="ORF">CCY01nite_22140</name>
</gene>
<dbReference type="RefSeq" id="WP_146861119.1">
    <property type="nucleotide sequence ID" value="NZ_JBHUOY010000001.1"/>
</dbReference>
<dbReference type="InterPro" id="IPR036565">
    <property type="entry name" value="Mur-like_cat_sf"/>
</dbReference>
<comment type="pathway">
    <text evidence="2 14">Cell wall biogenesis; peptidoglycan biosynthesis.</text>
</comment>
<keyword evidence="19" id="KW-1185">Reference proteome</keyword>
<evidence type="ECO:0000256" key="13">
    <source>
        <dbReference type="ARBA" id="ARBA00047833"/>
    </source>
</evidence>
<dbReference type="InterPro" id="IPR036615">
    <property type="entry name" value="Mur_ligase_C_dom_sf"/>
</dbReference>
<dbReference type="InterPro" id="IPR050061">
    <property type="entry name" value="MurCDEF_pg_biosynth"/>
</dbReference>
<dbReference type="GO" id="GO:0008360">
    <property type="term" value="P:regulation of cell shape"/>
    <property type="evidence" value="ECO:0007669"/>
    <property type="project" value="UniProtKB-KW"/>
</dbReference>
<proteinExistence type="inferred from homology"/>
<dbReference type="Gene3D" id="3.40.1190.10">
    <property type="entry name" value="Mur-like, catalytic domain"/>
    <property type="match status" value="1"/>
</dbReference>
<dbReference type="Pfam" id="PF02875">
    <property type="entry name" value="Mur_ligase_C"/>
    <property type="match status" value="1"/>
</dbReference>
<dbReference type="AlphaFoldDB" id="A0A512RJT7"/>
<keyword evidence="11 14" id="KW-0131">Cell cycle</keyword>
<reference evidence="18 19" key="1">
    <citation type="submission" date="2019-07" db="EMBL/GenBank/DDBJ databases">
        <title>Whole genome shotgun sequence of Chitinophaga cymbidii NBRC 109752.</title>
        <authorList>
            <person name="Hosoyama A."/>
            <person name="Uohara A."/>
            <person name="Ohji S."/>
            <person name="Ichikawa N."/>
        </authorList>
    </citation>
    <scope>NUCLEOTIDE SEQUENCE [LARGE SCALE GENOMIC DNA]</scope>
    <source>
        <strain evidence="18 19">NBRC 109752</strain>
    </source>
</reference>
<evidence type="ECO:0000256" key="1">
    <source>
        <dbReference type="ARBA" id="ARBA00004496"/>
    </source>
</evidence>
<evidence type="ECO:0000256" key="3">
    <source>
        <dbReference type="ARBA" id="ARBA00012211"/>
    </source>
</evidence>
<dbReference type="InterPro" id="IPR004101">
    <property type="entry name" value="Mur_ligase_C"/>
</dbReference>
<evidence type="ECO:0000259" key="15">
    <source>
        <dbReference type="Pfam" id="PF01225"/>
    </source>
</evidence>
<evidence type="ECO:0000256" key="6">
    <source>
        <dbReference type="ARBA" id="ARBA00022618"/>
    </source>
</evidence>
<comment type="catalytic activity">
    <reaction evidence="13 14">
        <text>UDP-N-acetyl-alpha-D-muramate + L-alanine + ATP = UDP-N-acetyl-alpha-D-muramoyl-L-alanine + ADP + phosphate + H(+)</text>
        <dbReference type="Rhea" id="RHEA:23372"/>
        <dbReference type="ChEBI" id="CHEBI:15378"/>
        <dbReference type="ChEBI" id="CHEBI:30616"/>
        <dbReference type="ChEBI" id="CHEBI:43474"/>
        <dbReference type="ChEBI" id="CHEBI:57972"/>
        <dbReference type="ChEBI" id="CHEBI:70757"/>
        <dbReference type="ChEBI" id="CHEBI:83898"/>
        <dbReference type="ChEBI" id="CHEBI:456216"/>
        <dbReference type="EC" id="6.3.2.8"/>
    </reaction>
</comment>
<dbReference type="InterPro" id="IPR005758">
    <property type="entry name" value="UDP-N-AcMur_Ala_ligase_MurC"/>
</dbReference>
<comment type="function">
    <text evidence="14">Cell wall formation.</text>
</comment>
<comment type="similarity">
    <text evidence="14">Belongs to the MurCDEF family.</text>
</comment>
<feature type="domain" description="Mur ligase C-terminal" evidence="16">
    <location>
        <begin position="311"/>
        <end position="434"/>
    </location>
</feature>
<dbReference type="Gene3D" id="3.40.50.720">
    <property type="entry name" value="NAD(P)-binding Rossmann-like Domain"/>
    <property type="match status" value="1"/>
</dbReference>
<evidence type="ECO:0000256" key="2">
    <source>
        <dbReference type="ARBA" id="ARBA00004752"/>
    </source>
</evidence>
<dbReference type="GO" id="GO:0071555">
    <property type="term" value="P:cell wall organization"/>
    <property type="evidence" value="ECO:0007669"/>
    <property type="project" value="UniProtKB-KW"/>
</dbReference>
<keyword evidence="9 14" id="KW-0133">Cell shape</keyword>
<evidence type="ECO:0000256" key="4">
    <source>
        <dbReference type="ARBA" id="ARBA00022490"/>
    </source>
</evidence>
<dbReference type="Gene3D" id="3.90.190.20">
    <property type="entry name" value="Mur ligase, C-terminal domain"/>
    <property type="match status" value="1"/>
</dbReference>
<dbReference type="InterPro" id="IPR013221">
    <property type="entry name" value="Mur_ligase_cen"/>
</dbReference>
<keyword evidence="7 14" id="KW-0547">Nucleotide-binding</keyword>
<evidence type="ECO:0000256" key="9">
    <source>
        <dbReference type="ARBA" id="ARBA00022960"/>
    </source>
</evidence>
<keyword evidence="10 14" id="KW-0573">Peptidoglycan synthesis</keyword>
<dbReference type="GO" id="GO:0051301">
    <property type="term" value="P:cell division"/>
    <property type="evidence" value="ECO:0007669"/>
    <property type="project" value="UniProtKB-KW"/>
</dbReference>
<name>A0A512RJT7_9BACT</name>
<feature type="binding site" evidence="14">
    <location>
        <begin position="114"/>
        <end position="120"/>
    </location>
    <ligand>
        <name>ATP</name>
        <dbReference type="ChEBI" id="CHEBI:30616"/>
    </ligand>
</feature>
<evidence type="ECO:0000256" key="11">
    <source>
        <dbReference type="ARBA" id="ARBA00023306"/>
    </source>
</evidence>
<dbReference type="Pfam" id="PF08245">
    <property type="entry name" value="Mur_ligase_M"/>
    <property type="match status" value="1"/>
</dbReference>
<dbReference type="HAMAP" id="MF_00046">
    <property type="entry name" value="MurC"/>
    <property type="match status" value="1"/>
</dbReference>
<keyword evidence="8 14" id="KW-0067">ATP-binding</keyword>
<dbReference type="PANTHER" id="PTHR43445">
    <property type="entry name" value="UDP-N-ACETYLMURAMATE--L-ALANINE LIGASE-RELATED"/>
    <property type="match status" value="1"/>
</dbReference>
<accession>A0A512RJT7</accession>
<evidence type="ECO:0000313" key="18">
    <source>
        <dbReference type="EMBL" id="GEP95954.1"/>
    </source>
</evidence>
<dbReference type="GO" id="GO:0005524">
    <property type="term" value="F:ATP binding"/>
    <property type="evidence" value="ECO:0007669"/>
    <property type="project" value="UniProtKB-UniRule"/>
</dbReference>
<dbReference type="PANTHER" id="PTHR43445:SF3">
    <property type="entry name" value="UDP-N-ACETYLMURAMATE--L-ALANINE LIGASE"/>
    <property type="match status" value="1"/>
</dbReference>
<dbReference type="SUPFAM" id="SSF53623">
    <property type="entry name" value="MurD-like peptide ligases, catalytic domain"/>
    <property type="match status" value="1"/>
</dbReference>
<dbReference type="GO" id="GO:0005737">
    <property type="term" value="C:cytoplasm"/>
    <property type="evidence" value="ECO:0007669"/>
    <property type="project" value="UniProtKB-SubCell"/>
</dbReference>
<keyword evidence="5 14" id="KW-0436">Ligase</keyword>
<dbReference type="EC" id="6.3.2.8" evidence="3 14"/>
<evidence type="ECO:0000259" key="17">
    <source>
        <dbReference type="Pfam" id="PF08245"/>
    </source>
</evidence>